<dbReference type="Pfam" id="PF00057">
    <property type="entry name" value="Ldl_recept_a"/>
    <property type="match status" value="1"/>
</dbReference>
<evidence type="ECO:0000313" key="9">
    <source>
        <dbReference type="RefSeq" id="XP_022084126.1"/>
    </source>
</evidence>
<dbReference type="SMART" id="SM00192">
    <property type="entry name" value="LDLa"/>
    <property type="match status" value="1"/>
</dbReference>
<feature type="compositionally biased region" description="Low complexity" evidence="4">
    <location>
        <begin position="245"/>
        <end position="263"/>
    </location>
</feature>
<dbReference type="GeneID" id="110975719"/>
<feature type="domain" description="CUB" evidence="7">
    <location>
        <begin position="30"/>
        <end position="143"/>
    </location>
</feature>
<dbReference type="InterPro" id="IPR002172">
    <property type="entry name" value="LDrepeatLR_classA_rpt"/>
</dbReference>
<evidence type="ECO:0000256" key="5">
    <source>
        <dbReference type="SAM" id="Phobius"/>
    </source>
</evidence>
<feature type="region of interest" description="Disordered" evidence="4">
    <location>
        <begin position="244"/>
        <end position="278"/>
    </location>
</feature>
<keyword evidence="5" id="KW-0472">Membrane</keyword>
<sequence length="278" mass="30055">MANPRGVIAGILMLLVGAGNAYTEHMSEQCGGTINAGRSGGNLDSQSRVYYDNNVNCTVVITADIGRQILLTFSTVDIKGGQGCKEDYLQVYEGKSVDVSSTLRVICGNDDADIVSSTNAVTLKFKTDSSSKGKGFYTTYTSFKRIEDFMSCDSDEFECNNKRCIDKNLKNNNFDNCGDYSDEDLVSNFGDTINKFLGLATGALIGIIVGAILVVVLICVCVGCICYHCCCKKTQPQTSYKVVSQTQQQQQQPPMAMQPTGQPVYPPGQPAPYPGQQV</sequence>
<gene>
    <name evidence="9" type="primary">LOC110975719</name>
</gene>
<dbReference type="InterPro" id="IPR000859">
    <property type="entry name" value="CUB_dom"/>
</dbReference>
<dbReference type="FunFam" id="2.60.120.290:FF:000005">
    <property type="entry name" value="Procollagen C-endopeptidase enhancer 1"/>
    <property type="match status" value="1"/>
</dbReference>
<evidence type="ECO:0000259" key="7">
    <source>
        <dbReference type="PROSITE" id="PS01180"/>
    </source>
</evidence>
<dbReference type="CDD" id="cd00112">
    <property type="entry name" value="LDLa"/>
    <property type="match status" value="1"/>
</dbReference>
<dbReference type="OrthoDB" id="6514358at2759"/>
<dbReference type="SUPFAM" id="SSF49854">
    <property type="entry name" value="Spermadhesin, CUB domain"/>
    <property type="match status" value="1"/>
</dbReference>
<accession>A0A8B7XWB3</accession>
<dbReference type="InterPro" id="IPR042333">
    <property type="entry name" value="LRAD2/Mig-13-like"/>
</dbReference>
<feature type="disulfide bond" evidence="2">
    <location>
        <begin position="30"/>
        <end position="57"/>
    </location>
</feature>
<dbReference type="Pfam" id="PF00431">
    <property type="entry name" value="CUB"/>
    <property type="match status" value="1"/>
</dbReference>
<evidence type="ECO:0000256" key="6">
    <source>
        <dbReference type="SAM" id="SignalP"/>
    </source>
</evidence>
<proteinExistence type="predicted"/>
<dbReference type="PANTHER" id="PTHR24652:SF69">
    <property type="entry name" value="CUB DOMAIN-CONTAINING PROTEIN"/>
    <property type="match status" value="1"/>
</dbReference>
<dbReference type="RefSeq" id="XP_022084126.1">
    <property type="nucleotide sequence ID" value="XM_022228434.1"/>
</dbReference>
<dbReference type="Proteomes" id="UP000694845">
    <property type="component" value="Unplaced"/>
</dbReference>
<keyword evidence="5" id="KW-0812">Transmembrane</keyword>
<reference evidence="9" key="1">
    <citation type="submission" date="2025-08" db="UniProtKB">
        <authorList>
            <consortium name="RefSeq"/>
        </authorList>
    </citation>
    <scope>IDENTIFICATION</scope>
</reference>
<evidence type="ECO:0000256" key="3">
    <source>
        <dbReference type="PROSITE-ProRule" id="PRU00124"/>
    </source>
</evidence>
<dbReference type="SUPFAM" id="SSF57424">
    <property type="entry name" value="LDL receptor-like module"/>
    <property type="match status" value="1"/>
</dbReference>
<keyword evidence="8" id="KW-1185">Reference proteome</keyword>
<feature type="disulfide bond" evidence="3">
    <location>
        <begin position="159"/>
        <end position="177"/>
    </location>
</feature>
<evidence type="ECO:0000256" key="1">
    <source>
        <dbReference type="ARBA" id="ARBA00023157"/>
    </source>
</evidence>
<dbReference type="SMART" id="SM00042">
    <property type="entry name" value="CUB"/>
    <property type="match status" value="1"/>
</dbReference>
<dbReference type="CDD" id="cd00041">
    <property type="entry name" value="CUB"/>
    <property type="match status" value="1"/>
</dbReference>
<dbReference type="Gene3D" id="4.10.400.10">
    <property type="entry name" value="Low-density Lipoprotein Receptor"/>
    <property type="match status" value="1"/>
</dbReference>
<feature type="compositionally biased region" description="Pro residues" evidence="4">
    <location>
        <begin position="264"/>
        <end position="278"/>
    </location>
</feature>
<feature type="transmembrane region" description="Helical" evidence="5">
    <location>
        <begin position="196"/>
        <end position="227"/>
    </location>
</feature>
<keyword evidence="1 3" id="KW-1015">Disulfide bond</keyword>
<protein>
    <submittedName>
        <fullName evidence="9">Low-density lipoprotein receptor-related protein 12-like isoform X1</fullName>
    </submittedName>
</protein>
<evidence type="ECO:0000313" key="8">
    <source>
        <dbReference type="Proteomes" id="UP000694845"/>
    </source>
</evidence>
<dbReference type="AlphaFoldDB" id="A0A8B7XWB3"/>
<dbReference type="InterPro" id="IPR035914">
    <property type="entry name" value="Sperma_CUB_dom_sf"/>
</dbReference>
<name>A0A8B7XWB3_ACAPL</name>
<dbReference type="PANTHER" id="PTHR24652">
    <property type="entry name" value="LOW-DENSITY LIPOPROTEIN RECEPTOR CLASS A DOMAIN-CONTAINING PROTEIN 2"/>
    <property type="match status" value="1"/>
</dbReference>
<organism evidence="8 9">
    <name type="scientific">Acanthaster planci</name>
    <name type="common">Crown-of-thorns starfish</name>
    <dbReference type="NCBI Taxonomy" id="133434"/>
    <lineage>
        <taxon>Eukaryota</taxon>
        <taxon>Metazoa</taxon>
        <taxon>Echinodermata</taxon>
        <taxon>Eleutherozoa</taxon>
        <taxon>Asterozoa</taxon>
        <taxon>Asteroidea</taxon>
        <taxon>Valvatacea</taxon>
        <taxon>Valvatida</taxon>
        <taxon>Acanthasteridae</taxon>
        <taxon>Acanthaster</taxon>
    </lineage>
</organism>
<dbReference type="PROSITE" id="PS01180">
    <property type="entry name" value="CUB"/>
    <property type="match status" value="1"/>
</dbReference>
<dbReference type="OMA" id="ETHCHAA"/>
<keyword evidence="6" id="KW-0732">Signal</keyword>
<evidence type="ECO:0000256" key="4">
    <source>
        <dbReference type="SAM" id="MobiDB-lite"/>
    </source>
</evidence>
<feature type="disulfide bond" evidence="3">
    <location>
        <begin position="152"/>
        <end position="164"/>
    </location>
</feature>
<dbReference type="Gene3D" id="2.60.120.290">
    <property type="entry name" value="Spermadhesin, CUB domain"/>
    <property type="match status" value="1"/>
</dbReference>
<keyword evidence="5" id="KW-1133">Transmembrane helix</keyword>
<feature type="chain" id="PRO_5034085402" evidence="6">
    <location>
        <begin position="22"/>
        <end position="278"/>
    </location>
</feature>
<comment type="caution">
    <text evidence="3">Lacks conserved residue(s) required for the propagation of feature annotation.</text>
</comment>
<dbReference type="PROSITE" id="PS50068">
    <property type="entry name" value="LDLRA_2"/>
    <property type="match status" value="1"/>
</dbReference>
<dbReference type="KEGG" id="aplc:110975719"/>
<evidence type="ECO:0000256" key="2">
    <source>
        <dbReference type="PROSITE-ProRule" id="PRU00059"/>
    </source>
</evidence>
<dbReference type="InterPro" id="IPR036055">
    <property type="entry name" value="LDL_receptor-like_sf"/>
</dbReference>
<feature type="signal peptide" evidence="6">
    <location>
        <begin position="1"/>
        <end position="21"/>
    </location>
</feature>